<evidence type="ECO:0000256" key="2">
    <source>
        <dbReference type="ARBA" id="ARBA00023054"/>
    </source>
</evidence>
<dbReference type="InterPro" id="IPR008545">
    <property type="entry name" value="Web"/>
</dbReference>
<accession>Q9XEJ8</accession>
<evidence type="ECO:0000256" key="3">
    <source>
        <dbReference type="SAM" id="Coils"/>
    </source>
</evidence>
<dbReference type="GO" id="GO:0009904">
    <property type="term" value="P:chloroplast accumulation movement"/>
    <property type="evidence" value="ECO:0007669"/>
    <property type="project" value="TreeGrafter"/>
</dbReference>
<organism evidence="4">
    <name type="scientific">Dendrobium hybrid cultivar</name>
    <dbReference type="NCBI Taxonomy" id="136990"/>
    <lineage>
        <taxon>Eukaryota</taxon>
        <taxon>Viridiplantae</taxon>
        <taxon>Streptophyta</taxon>
        <taxon>Embryophyta</taxon>
        <taxon>Tracheophyta</taxon>
        <taxon>Spermatophyta</taxon>
        <taxon>Magnoliopsida</taxon>
        <taxon>Liliopsida</taxon>
        <taxon>Asparagales</taxon>
        <taxon>Orchidaceae</taxon>
        <taxon>Epidendroideae</taxon>
        <taxon>Malaxideae</taxon>
        <taxon>Dendrobiinae</taxon>
        <taxon>Dendrobium</taxon>
    </lineage>
</organism>
<feature type="non-terminal residue" evidence="4">
    <location>
        <position position="1"/>
    </location>
</feature>
<dbReference type="GO" id="GO:0009903">
    <property type="term" value="P:chloroplast avoidance movement"/>
    <property type="evidence" value="ECO:0007669"/>
    <property type="project" value="TreeGrafter"/>
</dbReference>
<dbReference type="GO" id="GO:0005829">
    <property type="term" value="C:cytosol"/>
    <property type="evidence" value="ECO:0007669"/>
    <property type="project" value="TreeGrafter"/>
</dbReference>
<dbReference type="AlphaFoldDB" id="Q9XEJ8"/>
<protein>
    <submittedName>
        <fullName evidence="4">Putative myosin heavy chain</fullName>
    </submittedName>
</protein>
<evidence type="ECO:0000256" key="1">
    <source>
        <dbReference type="ARBA" id="ARBA00005485"/>
    </source>
</evidence>
<name>Q9XEJ8_9ASPA</name>
<feature type="coiled-coil region" evidence="3">
    <location>
        <begin position="59"/>
        <end position="107"/>
    </location>
</feature>
<dbReference type="PANTHER" id="PTHR32054:SF4">
    <property type="entry name" value="OS07G0677900 PROTEIN"/>
    <property type="match status" value="1"/>
</dbReference>
<dbReference type="PANTHER" id="PTHR32054">
    <property type="entry name" value="HEAVY CHAIN, PUTATIVE, EXPRESSED-RELATED-RELATED"/>
    <property type="match status" value="1"/>
</dbReference>
<proteinExistence type="evidence at transcript level"/>
<sequence length="221" mass="25199">LTLTKCWVMGRGRVELDTSAPFESVKEAVDRFGGGAVWKSQLKLFSNSFQHHSVEDFELMNVQEQAARLEKELTLKERETLEVLKELERTKINVDTLKTKLQEKLSEVNKFPETHSDDLKLHPVIEPEGEIASVNSIHAVMQTTQSPVSILAGLSQAKMNLSRKTGDLEYIRASIGTLNQKLEEEKDLIKKTHEKPFFKKKPPFLLSKMICSKKKDITQHN</sequence>
<gene>
    <name evidence="4" type="primary">otg2</name>
</gene>
<keyword evidence="2 3" id="KW-0175">Coiled coil</keyword>
<feature type="non-terminal residue" evidence="4">
    <location>
        <position position="221"/>
    </location>
</feature>
<dbReference type="EMBL" id="AF107585">
    <property type="protein sequence ID" value="AAD20814.1"/>
    <property type="molecule type" value="mRNA"/>
</dbReference>
<comment type="similarity">
    <text evidence="1">Belongs to the WEB family.</text>
</comment>
<evidence type="ECO:0000313" key="4">
    <source>
        <dbReference type="EMBL" id="AAD20814.1"/>
    </source>
</evidence>
<dbReference type="Pfam" id="PF05701">
    <property type="entry name" value="WEMBL"/>
    <property type="match status" value="1"/>
</dbReference>
<reference evidence="4" key="1">
    <citation type="submission" date="1998-11" db="EMBL/GenBank/DDBJ databases">
        <title>Characterization of genes differentially expressed during orchid floral transiton.</title>
        <authorList>
            <person name="Yu H."/>
            <person name="Goh C.J."/>
        </authorList>
    </citation>
    <scope>NUCLEOTIDE SEQUENCE</scope>
</reference>